<proteinExistence type="predicted"/>
<accession>A0AB34J4G0</accession>
<feature type="region of interest" description="Disordered" evidence="1">
    <location>
        <begin position="1"/>
        <end position="25"/>
    </location>
</feature>
<sequence>MPKSGDTDQPNNRGRSPGSWDGSPLTRYVWQKDLPRRLTRANPSFRTLCEYGYALERGKVICSATPSHRDHLFNNNVAPGGAMAHPLSLSRDSRS</sequence>
<evidence type="ECO:0000313" key="3">
    <source>
        <dbReference type="Proteomes" id="UP001515480"/>
    </source>
</evidence>
<protein>
    <submittedName>
        <fullName evidence="2">Uncharacterized protein</fullName>
    </submittedName>
</protein>
<dbReference type="EMBL" id="JBGBPQ010000013">
    <property type="protein sequence ID" value="KAL1512268.1"/>
    <property type="molecule type" value="Genomic_DNA"/>
</dbReference>
<keyword evidence="3" id="KW-1185">Reference proteome</keyword>
<evidence type="ECO:0000313" key="2">
    <source>
        <dbReference type="EMBL" id="KAL1512268.1"/>
    </source>
</evidence>
<dbReference type="AlphaFoldDB" id="A0AB34J4G0"/>
<comment type="caution">
    <text evidence="2">The sequence shown here is derived from an EMBL/GenBank/DDBJ whole genome shotgun (WGS) entry which is preliminary data.</text>
</comment>
<dbReference type="Proteomes" id="UP001515480">
    <property type="component" value="Unassembled WGS sequence"/>
</dbReference>
<organism evidence="2 3">
    <name type="scientific">Prymnesium parvum</name>
    <name type="common">Toxic golden alga</name>
    <dbReference type="NCBI Taxonomy" id="97485"/>
    <lineage>
        <taxon>Eukaryota</taxon>
        <taxon>Haptista</taxon>
        <taxon>Haptophyta</taxon>
        <taxon>Prymnesiophyceae</taxon>
        <taxon>Prymnesiales</taxon>
        <taxon>Prymnesiaceae</taxon>
        <taxon>Prymnesium</taxon>
    </lineage>
</organism>
<gene>
    <name evidence="2" type="ORF">AB1Y20_005530</name>
</gene>
<reference evidence="2 3" key="1">
    <citation type="journal article" date="2024" name="Science">
        <title>Giant polyketide synthase enzymes in the biosynthesis of giant marine polyether toxins.</title>
        <authorList>
            <person name="Fallon T.R."/>
            <person name="Shende V.V."/>
            <person name="Wierzbicki I.H."/>
            <person name="Pendleton A.L."/>
            <person name="Watervoot N.F."/>
            <person name="Auber R.P."/>
            <person name="Gonzalez D.J."/>
            <person name="Wisecaver J.H."/>
            <person name="Moore B.S."/>
        </authorList>
    </citation>
    <scope>NUCLEOTIDE SEQUENCE [LARGE SCALE GENOMIC DNA]</scope>
    <source>
        <strain evidence="2 3">12B1</strain>
    </source>
</reference>
<name>A0AB34J4G0_PRYPA</name>
<evidence type="ECO:0000256" key="1">
    <source>
        <dbReference type="SAM" id="MobiDB-lite"/>
    </source>
</evidence>